<dbReference type="GeneTree" id="ENSGT00530000063698"/>
<evidence type="ECO:0000256" key="6">
    <source>
        <dbReference type="SAM" id="MobiDB-lite"/>
    </source>
</evidence>
<dbReference type="Ensembl" id="ENSXETT00000118201">
    <property type="protein sequence ID" value="ENSXETP00000106535"/>
    <property type="gene ID" value="ENSXETG00000041602"/>
</dbReference>
<feature type="transmembrane region" description="Helical" evidence="7">
    <location>
        <begin position="46"/>
        <end position="68"/>
    </location>
</feature>
<dbReference type="AGR" id="Xenbase:XB-GENE-29099731"/>
<accession>A0A803JT71</accession>
<evidence type="ECO:0000256" key="3">
    <source>
        <dbReference type="ARBA" id="ARBA00022692"/>
    </source>
</evidence>
<sequence>MKRLPSHHLDVRLFPRFLGLCRKYRSPSPLPGSPPKGKLRLRSPPGVFVFIGIILVLTGLTVAVVGYWPQRTNIASPTIIPPQPRPHAERLKLIGPVIMGVGLFVFICANTLLYENRDTETRRLLQNSVVIPRPTNVTLTTNSRGQIPLQSTWGESSGEMDNRRNILIRAQLLCPPINDLSVSLVSIHSDPCISSLSQLGNGWKQKKEAVARSYSSSVKIDMADVGQVKGSLEVPDIGRKSKSWPRLEECNAKPKHSKEKKLEVGERESSQETVPEMA</sequence>
<keyword evidence="5 7" id="KW-0472">Membrane</keyword>
<name>A0A803JT71_XENTR</name>
<reference evidence="10" key="3">
    <citation type="submission" date="2025-04" db="UniProtKB">
        <authorList>
            <consortium name="RefSeq"/>
        </authorList>
    </citation>
    <scope>IDENTIFICATION</scope>
    <source>
        <strain evidence="10">Nigerian</strain>
        <tissue evidence="10">Liver and blood</tissue>
    </source>
</reference>
<evidence type="ECO:0000256" key="5">
    <source>
        <dbReference type="ARBA" id="ARBA00023136"/>
    </source>
</evidence>
<evidence type="ECO:0000256" key="7">
    <source>
        <dbReference type="SAM" id="Phobius"/>
    </source>
</evidence>
<protein>
    <submittedName>
        <fullName evidence="8 10">Transmembrane protein 200B</fullName>
    </submittedName>
</protein>
<feature type="compositionally biased region" description="Basic and acidic residues" evidence="6">
    <location>
        <begin position="260"/>
        <end position="270"/>
    </location>
</feature>
<keyword evidence="9" id="KW-1185">Reference proteome</keyword>
<dbReference type="PANTHER" id="PTHR31815">
    <property type="entry name" value="AGAP005329-PA"/>
    <property type="match status" value="1"/>
</dbReference>
<reference evidence="8" key="2">
    <citation type="submission" date="2021-03" db="UniProtKB">
        <authorList>
            <consortium name="Ensembl"/>
        </authorList>
    </citation>
    <scope>IDENTIFICATION</scope>
</reference>
<evidence type="ECO:0000313" key="9">
    <source>
        <dbReference type="Proteomes" id="UP000008143"/>
    </source>
</evidence>
<evidence type="ECO:0000313" key="11">
    <source>
        <dbReference type="Xenbase" id="XB-GENE-29099731"/>
    </source>
</evidence>
<keyword evidence="3 7" id="KW-0812">Transmembrane</keyword>
<dbReference type="AlphaFoldDB" id="A0A803JT71"/>
<dbReference type="GO" id="GO:0016020">
    <property type="term" value="C:membrane"/>
    <property type="evidence" value="ECO:0007669"/>
    <property type="project" value="UniProtKB-SubCell"/>
</dbReference>
<dbReference type="CTD" id="399474"/>
<proteinExistence type="inferred from homology"/>
<dbReference type="OMA" id="YWPQRTN"/>
<keyword evidence="4 7" id="KW-1133">Transmembrane helix</keyword>
<comment type="subcellular location">
    <subcellularLocation>
        <location evidence="1">Membrane</location>
        <topology evidence="1">Multi-pass membrane protein</topology>
    </subcellularLocation>
</comment>
<dbReference type="Pfam" id="PF10177">
    <property type="entry name" value="DUF2371"/>
    <property type="match status" value="2"/>
</dbReference>
<comment type="similarity">
    <text evidence="2">Belongs to the TMEM200 family.</text>
</comment>
<feature type="transmembrane region" description="Helical" evidence="7">
    <location>
        <begin position="93"/>
        <end position="114"/>
    </location>
</feature>
<dbReference type="RefSeq" id="XP_002939537.1">
    <property type="nucleotide sequence ID" value="XM_002939491.5"/>
</dbReference>
<dbReference type="OrthoDB" id="9994280at2759"/>
<feature type="region of interest" description="Disordered" evidence="6">
    <location>
        <begin position="243"/>
        <end position="278"/>
    </location>
</feature>
<organism evidence="8">
    <name type="scientific">Xenopus tropicalis</name>
    <name type="common">Western clawed frog</name>
    <name type="synonym">Silurana tropicalis</name>
    <dbReference type="NCBI Taxonomy" id="8364"/>
    <lineage>
        <taxon>Eukaryota</taxon>
        <taxon>Metazoa</taxon>
        <taxon>Chordata</taxon>
        <taxon>Craniata</taxon>
        <taxon>Vertebrata</taxon>
        <taxon>Euteleostomi</taxon>
        <taxon>Amphibia</taxon>
        <taxon>Batrachia</taxon>
        <taxon>Anura</taxon>
        <taxon>Pipoidea</taxon>
        <taxon>Pipidae</taxon>
        <taxon>Xenopodinae</taxon>
        <taxon>Xenopus</taxon>
        <taxon>Silurana</taxon>
    </lineage>
</organism>
<evidence type="ECO:0000256" key="1">
    <source>
        <dbReference type="ARBA" id="ARBA00004141"/>
    </source>
</evidence>
<dbReference type="Proteomes" id="UP000008143">
    <property type="component" value="Chromosome 2"/>
</dbReference>
<evidence type="ECO:0000256" key="4">
    <source>
        <dbReference type="ARBA" id="ARBA00022989"/>
    </source>
</evidence>
<dbReference type="Ensembl" id="ENSXETT00000107218">
    <property type="protein sequence ID" value="ENSXETP00000111216"/>
    <property type="gene ID" value="ENSXETG00000041602"/>
</dbReference>
<dbReference type="InterPro" id="IPR018787">
    <property type="entry name" value="DUF2371_TMEM200"/>
</dbReference>
<evidence type="ECO:0000313" key="10">
    <source>
        <dbReference type="RefSeq" id="XP_002939537.1"/>
    </source>
</evidence>
<gene>
    <name evidence="8 10 11" type="primary">tmem200b</name>
</gene>
<dbReference type="GeneID" id="100497282"/>
<evidence type="ECO:0000313" key="8">
    <source>
        <dbReference type="Ensembl" id="ENSXETP00000111216"/>
    </source>
</evidence>
<dbReference type="KEGG" id="xtr:100497282"/>
<dbReference type="Xenbase" id="XB-GENE-29099731">
    <property type="gene designation" value="tmem200b"/>
</dbReference>
<evidence type="ECO:0000256" key="2">
    <source>
        <dbReference type="ARBA" id="ARBA00005308"/>
    </source>
</evidence>
<dbReference type="PANTHER" id="PTHR31815:SF3">
    <property type="entry name" value="TRANSMEMBRANE PROTEIN 200B"/>
    <property type="match status" value="1"/>
</dbReference>
<reference evidence="8" key="1">
    <citation type="journal article" date="2010" name="Science">
        <title>The genome of the Western clawed frog Xenopus tropicalis.</title>
        <authorList>
            <person name="Hellsten U."/>
            <person name="Harland R.M."/>
            <person name="Gilchrist M.J."/>
            <person name="Hendrix D."/>
            <person name="Jurka J."/>
            <person name="Kapitonov V."/>
            <person name="Ovcharenko I."/>
            <person name="Putnam N.H."/>
            <person name="Shu S."/>
            <person name="Taher L."/>
            <person name="Blitz I.L."/>
            <person name="Blumberg B."/>
            <person name="Dichmann D.S."/>
            <person name="Dubchak I."/>
            <person name="Amaya E."/>
            <person name="Detter J.C."/>
            <person name="Fletcher R."/>
            <person name="Gerhard D.S."/>
            <person name="Goodstein D."/>
            <person name="Graves T."/>
            <person name="Grigoriev I.V."/>
            <person name="Grimwood J."/>
            <person name="Kawashima T."/>
            <person name="Lindquist E."/>
            <person name="Lucas S.M."/>
            <person name="Mead P.E."/>
            <person name="Mitros T."/>
            <person name="Ogino H."/>
            <person name="Ohta Y."/>
            <person name="Poliakov A.V."/>
            <person name="Pollet N."/>
            <person name="Robert J."/>
            <person name="Salamov A."/>
            <person name="Sater A.K."/>
            <person name="Schmutz J."/>
            <person name="Terry A."/>
            <person name="Vize P.D."/>
            <person name="Warren W.C."/>
            <person name="Wells D."/>
            <person name="Wills A."/>
            <person name="Wilson R.K."/>
            <person name="Zimmerman L.B."/>
            <person name="Zorn A.M."/>
            <person name="Grainger R."/>
            <person name="Grammer T."/>
            <person name="Khokha M.K."/>
            <person name="Richardson P.M."/>
            <person name="Rokhsar D.S."/>
        </authorList>
    </citation>
    <scope>NUCLEOTIDE SEQUENCE [LARGE SCALE GENOMIC DNA]</scope>
    <source>
        <strain evidence="8">Nigerian</strain>
    </source>
</reference>